<dbReference type="EMBL" id="CP001737">
    <property type="protein sequence ID" value="ACV79901.1"/>
    <property type="molecule type" value="Genomic_DNA"/>
</dbReference>
<sequence>MAGIPEVKKFFREAGDINVDKSDIARFRAFVDQKIDDIAVSARDNAHWNNRDVIAPQDLPITKGLQERMREFGKLETAGDMRDWIGQTLRRPPGDVTFGEETEDVLTEVFGGLSVGLARSFRIVDPEVSNPNTGHWERASTLFGLLV</sequence>
<dbReference type="Gene3D" id="1.10.20.10">
    <property type="entry name" value="Histone, subunit A"/>
    <property type="match status" value="1"/>
</dbReference>
<name>C8XFC4_NAKMY</name>
<dbReference type="AlphaFoldDB" id="C8XFC4"/>
<dbReference type="InParanoid" id="C8XFC4"/>
<dbReference type="InterPro" id="IPR015207">
    <property type="entry name" value="DUF1931"/>
</dbReference>
<dbReference type="InterPro" id="IPR009072">
    <property type="entry name" value="Histone-fold"/>
</dbReference>
<dbReference type="eggNOG" id="ENOG5031BBY">
    <property type="taxonomic scope" value="Bacteria"/>
</dbReference>
<reference evidence="2" key="1">
    <citation type="submission" date="2009-09" db="EMBL/GenBank/DDBJ databases">
        <title>The complete genome of Nakamurella multipartita DSM 44233.</title>
        <authorList>
            <consortium name="US DOE Joint Genome Institute (JGI-PGF)"/>
            <person name="Lucas S."/>
            <person name="Copeland A."/>
            <person name="Lapidus A."/>
            <person name="Glavina del Rio T."/>
            <person name="Dalin E."/>
            <person name="Tice H."/>
            <person name="Bruce D."/>
            <person name="Goodwin L."/>
            <person name="Pitluck S."/>
            <person name="Kyrpides N."/>
            <person name="Mavromatis K."/>
            <person name="Ivanova N."/>
            <person name="Ovchinnikova G."/>
            <person name="Sims D."/>
            <person name="Meincke L."/>
            <person name="Brettin T."/>
            <person name="Detter J.C."/>
            <person name="Han C."/>
            <person name="Larimer F."/>
            <person name="Land M."/>
            <person name="Hauser L."/>
            <person name="Markowitz V."/>
            <person name="Cheng J.-F."/>
            <person name="Hugenholtz P."/>
            <person name="Woyke T."/>
            <person name="Wu D."/>
            <person name="Klenk H.-P."/>
            <person name="Eisen J.A."/>
        </authorList>
    </citation>
    <scope>NUCLEOTIDE SEQUENCE [LARGE SCALE GENOMIC DNA]</scope>
    <source>
        <strain evidence="2">ATCC 700099 / DSM 44233 / CIP 104796 / JCM 9543 / NBRC 105858 / Y-104</strain>
    </source>
</reference>
<dbReference type="CDD" id="cd22923">
    <property type="entry name" value="HFD_Aq328-like_rpt2"/>
    <property type="match status" value="1"/>
</dbReference>
<evidence type="ECO:0008006" key="3">
    <source>
        <dbReference type="Google" id="ProtNLM"/>
    </source>
</evidence>
<dbReference type="KEGG" id="nml:Namu_3580"/>
<evidence type="ECO:0000313" key="2">
    <source>
        <dbReference type="Proteomes" id="UP000002218"/>
    </source>
</evidence>
<organism evidence="1 2">
    <name type="scientific">Nakamurella multipartita (strain ATCC 700099 / DSM 44233 / CIP 104796 / JCM 9543 / NBRC 105858 / Y-104)</name>
    <name type="common">Microsphaera multipartita</name>
    <dbReference type="NCBI Taxonomy" id="479431"/>
    <lineage>
        <taxon>Bacteria</taxon>
        <taxon>Bacillati</taxon>
        <taxon>Actinomycetota</taxon>
        <taxon>Actinomycetes</taxon>
        <taxon>Nakamurellales</taxon>
        <taxon>Nakamurellaceae</taxon>
        <taxon>Nakamurella</taxon>
    </lineage>
</organism>
<dbReference type="HOGENOM" id="CLU_117658_0_0_11"/>
<dbReference type="OrthoDB" id="14134at2"/>
<dbReference type="STRING" id="479431.Namu_3580"/>
<dbReference type="RefSeq" id="WP_015748755.1">
    <property type="nucleotide sequence ID" value="NC_013235.1"/>
</dbReference>
<proteinExistence type="predicted"/>
<evidence type="ECO:0000313" key="1">
    <source>
        <dbReference type="EMBL" id="ACV79901.1"/>
    </source>
</evidence>
<reference evidence="1 2" key="2">
    <citation type="journal article" date="2010" name="Stand. Genomic Sci.">
        <title>Complete genome sequence of Nakamurella multipartita type strain (Y-104).</title>
        <authorList>
            <person name="Tice H."/>
            <person name="Mayilraj S."/>
            <person name="Sims D."/>
            <person name="Lapidus A."/>
            <person name="Nolan M."/>
            <person name="Lucas S."/>
            <person name="Glavina Del Rio T."/>
            <person name="Copeland A."/>
            <person name="Cheng J.F."/>
            <person name="Meincke L."/>
            <person name="Bruce D."/>
            <person name="Goodwin L."/>
            <person name="Pitluck S."/>
            <person name="Ivanova N."/>
            <person name="Mavromatis K."/>
            <person name="Ovchinnikova G."/>
            <person name="Pati A."/>
            <person name="Chen A."/>
            <person name="Palaniappan K."/>
            <person name="Land M."/>
            <person name="Hauser L."/>
            <person name="Chang Y.J."/>
            <person name="Jeffries C.D."/>
            <person name="Detter J.C."/>
            <person name="Brettin T."/>
            <person name="Rohde M."/>
            <person name="Goker M."/>
            <person name="Bristow J."/>
            <person name="Eisen J.A."/>
            <person name="Markowitz V."/>
            <person name="Hugenholtz P."/>
            <person name="Kyrpides N.C."/>
            <person name="Klenk H.P."/>
            <person name="Chen F."/>
        </authorList>
    </citation>
    <scope>NUCLEOTIDE SEQUENCE [LARGE SCALE GENOMIC DNA]</scope>
    <source>
        <strain evidence="2">ATCC 700099 / DSM 44233 / CIP 104796 / JCM 9543 / NBRC 105858 / Y-104</strain>
    </source>
</reference>
<gene>
    <name evidence="1" type="ordered locus">Namu_3580</name>
</gene>
<dbReference type="GO" id="GO:0046982">
    <property type="term" value="F:protein heterodimerization activity"/>
    <property type="evidence" value="ECO:0007669"/>
    <property type="project" value="InterPro"/>
</dbReference>
<dbReference type="SUPFAM" id="SSF47113">
    <property type="entry name" value="Histone-fold"/>
    <property type="match status" value="1"/>
</dbReference>
<dbReference type="Proteomes" id="UP000002218">
    <property type="component" value="Chromosome"/>
</dbReference>
<keyword evidence="2" id="KW-1185">Reference proteome</keyword>
<protein>
    <recommendedName>
        <fullName evidence="3">DUF1931 family protein</fullName>
    </recommendedName>
</protein>
<dbReference type="Pfam" id="PF09123">
    <property type="entry name" value="DUF1931"/>
    <property type="match status" value="1"/>
</dbReference>
<accession>C8XFC4</accession>